<name>A0A6B0V5B5_IXORI</name>
<organism evidence="3">
    <name type="scientific">Ixodes ricinus</name>
    <name type="common">Common tick</name>
    <name type="synonym">Acarus ricinus</name>
    <dbReference type="NCBI Taxonomy" id="34613"/>
    <lineage>
        <taxon>Eukaryota</taxon>
        <taxon>Metazoa</taxon>
        <taxon>Ecdysozoa</taxon>
        <taxon>Arthropoda</taxon>
        <taxon>Chelicerata</taxon>
        <taxon>Arachnida</taxon>
        <taxon>Acari</taxon>
        <taxon>Parasitiformes</taxon>
        <taxon>Ixodida</taxon>
        <taxon>Ixodoidea</taxon>
        <taxon>Ixodidae</taxon>
        <taxon>Ixodinae</taxon>
        <taxon>Ixodes</taxon>
    </lineage>
</organism>
<evidence type="ECO:0000256" key="1">
    <source>
        <dbReference type="SAM" id="Phobius"/>
    </source>
</evidence>
<feature type="chain" id="PRO_5025626306" evidence="2">
    <location>
        <begin position="23"/>
        <end position="248"/>
    </location>
</feature>
<evidence type="ECO:0000256" key="2">
    <source>
        <dbReference type="SAM" id="SignalP"/>
    </source>
</evidence>
<feature type="transmembrane region" description="Helical" evidence="1">
    <location>
        <begin position="72"/>
        <end position="96"/>
    </location>
</feature>
<protein>
    <submittedName>
        <fullName evidence="3">Uncharacterized protein</fullName>
    </submittedName>
</protein>
<evidence type="ECO:0000313" key="3">
    <source>
        <dbReference type="EMBL" id="MXU97132.1"/>
    </source>
</evidence>
<accession>A0A6B0V5B5</accession>
<keyword evidence="1" id="KW-0472">Membrane</keyword>
<keyword evidence="2" id="KW-0732">Signal</keyword>
<proteinExistence type="predicted"/>
<keyword evidence="1" id="KW-1133">Transmembrane helix</keyword>
<feature type="transmembrane region" description="Helical" evidence="1">
    <location>
        <begin position="32"/>
        <end position="65"/>
    </location>
</feature>
<reference evidence="3" key="1">
    <citation type="submission" date="2019-12" db="EMBL/GenBank/DDBJ databases">
        <title>An insight into the sialome of adult female Ixodes ricinus ticks feeding for 6 days.</title>
        <authorList>
            <person name="Perner J."/>
            <person name="Ribeiro J.M.C."/>
        </authorList>
    </citation>
    <scope>NUCLEOTIDE SEQUENCE</scope>
    <source>
        <strain evidence="3">Semi-engorged</strain>
        <tissue evidence="3">Salivary glands</tissue>
    </source>
</reference>
<dbReference type="EMBL" id="GIFC01015049">
    <property type="protein sequence ID" value="MXU97132.1"/>
    <property type="molecule type" value="Transcribed_RNA"/>
</dbReference>
<sequence length="248" mass="25457">MAALLTAALLAAALLAAAPLTAAPLTAALLAAALLVAALLAAALLAAALLAAALLAAAVLAAAVLAAAVLAAALLAVAPLAAAFLVTALLAAALLAAPTACTSVREGEAPRVTVQGKVVWTRQQIVPESAVGRAQRTCFGKQHRNILLSFHAVLRRTCAEPREGRVSNCVVCRRAAPSTAGLPREEMHVCFAKQSASSVTTDCEWFSESVIFDAAKTCPFYVVLKAFMCFYACKIMRTSFPAKACTVV</sequence>
<feature type="signal peptide" evidence="2">
    <location>
        <begin position="1"/>
        <end position="22"/>
    </location>
</feature>
<dbReference type="AlphaFoldDB" id="A0A6B0V5B5"/>
<keyword evidence="1" id="KW-0812">Transmembrane</keyword>